<evidence type="ECO:0000313" key="2">
    <source>
        <dbReference type="EMBL" id="RPA92192.1"/>
    </source>
</evidence>
<protein>
    <submittedName>
        <fullName evidence="2">Uncharacterized protein</fullName>
    </submittedName>
</protein>
<keyword evidence="1" id="KW-1133">Transmembrane helix</keyword>
<feature type="transmembrane region" description="Helical" evidence="1">
    <location>
        <begin position="51"/>
        <end position="69"/>
    </location>
</feature>
<keyword evidence="1" id="KW-0472">Membrane</keyword>
<dbReference type="EMBL" id="ML120479">
    <property type="protein sequence ID" value="RPA92192.1"/>
    <property type="molecule type" value="Genomic_DNA"/>
</dbReference>
<feature type="transmembrane region" description="Helical" evidence="1">
    <location>
        <begin position="21"/>
        <end position="45"/>
    </location>
</feature>
<gene>
    <name evidence="2" type="ORF">L873DRAFT_217630</name>
</gene>
<keyword evidence="3" id="KW-1185">Reference proteome</keyword>
<keyword evidence="1" id="KW-0812">Transmembrane</keyword>
<dbReference type="Proteomes" id="UP000276215">
    <property type="component" value="Unassembled WGS sequence"/>
</dbReference>
<dbReference type="AlphaFoldDB" id="A0A3N4J1F0"/>
<evidence type="ECO:0000313" key="3">
    <source>
        <dbReference type="Proteomes" id="UP000276215"/>
    </source>
</evidence>
<organism evidence="2 3">
    <name type="scientific">Choiromyces venosus 120613-1</name>
    <dbReference type="NCBI Taxonomy" id="1336337"/>
    <lineage>
        <taxon>Eukaryota</taxon>
        <taxon>Fungi</taxon>
        <taxon>Dikarya</taxon>
        <taxon>Ascomycota</taxon>
        <taxon>Pezizomycotina</taxon>
        <taxon>Pezizomycetes</taxon>
        <taxon>Pezizales</taxon>
        <taxon>Tuberaceae</taxon>
        <taxon>Choiromyces</taxon>
    </lineage>
</organism>
<evidence type="ECO:0000256" key="1">
    <source>
        <dbReference type="SAM" id="Phobius"/>
    </source>
</evidence>
<reference evidence="2 3" key="1">
    <citation type="journal article" date="2018" name="Nat. Ecol. Evol.">
        <title>Pezizomycetes genomes reveal the molecular basis of ectomycorrhizal truffle lifestyle.</title>
        <authorList>
            <person name="Murat C."/>
            <person name="Payen T."/>
            <person name="Noel B."/>
            <person name="Kuo A."/>
            <person name="Morin E."/>
            <person name="Chen J."/>
            <person name="Kohler A."/>
            <person name="Krizsan K."/>
            <person name="Balestrini R."/>
            <person name="Da Silva C."/>
            <person name="Montanini B."/>
            <person name="Hainaut M."/>
            <person name="Levati E."/>
            <person name="Barry K.W."/>
            <person name="Belfiori B."/>
            <person name="Cichocki N."/>
            <person name="Clum A."/>
            <person name="Dockter R.B."/>
            <person name="Fauchery L."/>
            <person name="Guy J."/>
            <person name="Iotti M."/>
            <person name="Le Tacon F."/>
            <person name="Lindquist E.A."/>
            <person name="Lipzen A."/>
            <person name="Malagnac F."/>
            <person name="Mello A."/>
            <person name="Molinier V."/>
            <person name="Miyauchi S."/>
            <person name="Poulain J."/>
            <person name="Riccioni C."/>
            <person name="Rubini A."/>
            <person name="Sitrit Y."/>
            <person name="Splivallo R."/>
            <person name="Traeger S."/>
            <person name="Wang M."/>
            <person name="Zifcakova L."/>
            <person name="Wipf D."/>
            <person name="Zambonelli A."/>
            <person name="Paolocci F."/>
            <person name="Nowrousian M."/>
            <person name="Ottonello S."/>
            <person name="Baldrian P."/>
            <person name="Spatafora J.W."/>
            <person name="Henrissat B."/>
            <person name="Nagy L.G."/>
            <person name="Aury J.M."/>
            <person name="Wincker P."/>
            <person name="Grigoriev I.V."/>
            <person name="Bonfante P."/>
            <person name="Martin F.M."/>
        </authorList>
    </citation>
    <scope>NUCLEOTIDE SEQUENCE [LARGE SCALE GENOMIC DNA]</scope>
    <source>
        <strain evidence="2 3">120613-1</strain>
    </source>
</reference>
<proteinExistence type="predicted"/>
<name>A0A3N4J1F0_9PEZI</name>
<accession>A0A3N4J1F0</accession>
<sequence length="73" mass="8840">MMYKYPILTKKRSSRSLLVPSFSFPFFPFFPPFFSFVQVMAIFSTFHSRRYGWHFAYDWPGLFGWLVALRRLS</sequence>